<accession>A0A5N6VYA6</accession>
<dbReference type="EMBL" id="ML738327">
    <property type="protein sequence ID" value="KAE8313226.1"/>
    <property type="molecule type" value="Genomic_DNA"/>
</dbReference>
<proteinExistence type="predicted"/>
<name>A0A5N6VYA6_9EURO</name>
<evidence type="ECO:0000313" key="2">
    <source>
        <dbReference type="EMBL" id="KAE8313226.1"/>
    </source>
</evidence>
<evidence type="ECO:0000313" key="3">
    <source>
        <dbReference type="Proteomes" id="UP000325433"/>
    </source>
</evidence>
<protein>
    <submittedName>
        <fullName evidence="2">Uncharacterized protein</fullName>
    </submittedName>
</protein>
<dbReference type="Proteomes" id="UP000325433">
    <property type="component" value="Unassembled WGS sequence"/>
</dbReference>
<evidence type="ECO:0000256" key="1">
    <source>
        <dbReference type="SAM" id="MobiDB-lite"/>
    </source>
</evidence>
<organism evidence="2 3">
    <name type="scientific">Aspergillus transmontanensis</name>
    <dbReference type="NCBI Taxonomy" id="1034304"/>
    <lineage>
        <taxon>Eukaryota</taxon>
        <taxon>Fungi</taxon>
        <taxon>Dikarya</taxon>
        <taxon>Ascomycota</taxon>
        <taxon>Pezizomycotina</taxon>
        <taxon>Eurotiomycetes</taxon>
        <taxon>Eurotiomycetidae</taxon>
        <taxon>Eurotiales</taxon>
        <taxon>Aspergillaceae</taxon>
        <taxon>Aspergillus</taxon>
        <taxon>Aspergillus subgen. Circumdati</taxon>
    </lineage>
</organism>
<feature type="region of interest" description="Disordered" evidence="1">
    <location>
        <begin position="1"/>
        <end position="24"/>
    </location>
</feature>
<reference evidence="3" key="1">
    <citation type="submission" date="2019-04" db="EMBL/GenBank/DDBJ databases">
        <title>Friends and foes A comparative genomics studyof 23 Aspergillus species from section Flavi.</title>
        <authorList>
            <consortium name="DOE Joint Genome Institute"/>
            <person name="Kjaerbolling I."/>
            <person name="Vesth T."/>
            <person name="Frisvad J.C."/>
            <person name="Nybo J.L."/>
            <person name="Theobald S."/>
            <person name="Kildgaard S."/>
            <person name="Isbrandt T."/>
            <person name="Kuo A."/>
            <person name="Sato A."/>
            <person name="Lyhne E.K."/>
            <person name="Kogle M.E."/>
            <person name="Wiebenga A."/>
            <person name="Kun R.S."/>
            <person name="Lubbers R.J."/>
            <person name="Makela M.R."/>
            <person name="Barry K."/>
            <person name="Chovatia M."/>
            <person name="Clum A."/>
            <person name="Daum C."/>
            <person name="Haridas S."/>
            <person name="He G."/>
            <person name="LaButti K."/>
            <person name="Lipzen A."/>
            <person name="Mondo S."/>
            <person name="Riley R."/>
            <person name="Salamov A."/>
            <person name="Simmons B.A."/>
            <person name="Magnuson J.K."/>
            <person name="Henrissat B."/>
            <person name="Mortensen U.H."/>
            <person name="Larsen T.O."/>
            <person name="Devries R.P."/>
            <person name="Grigoriev I.V."/>
            <person name="Machida M."/>
            <person name="Baker S.E."/>
            <person name="Andersen M.R."/>
        </authorList>
    </citation>
    <scope>NUCLEOTIDE SEQUENCE [LARGE SCALE GENOMIC DNA]</scope>
    <source>
        <strain evidence="3">CBS 130015</strain>
    </source>
</reference>
<gene>
    <name evidence="2" type="ORF">BDV41DRAFT_537209</name>
</gene>
<sequence length="125" mass="14330">MLPPRHVKPSQNTVDPPPTLPPQTTQQTIINSWELVPSVVFPNLHNTICQLASRLATNPDVYLQRLPYHSVITGHGGPQKMAHIQMLLEWVDPHIRALEGRLIRTKEYVRLLVRMLWFLTSSRSP</sequence>
<keyword evidence="3" id="KW-1185">Reference proteome</keyword>
<dbReference type="AlphaFoldDB" id="A0A5N6VYA6"/>